<organism evidence="3 4">
    <name type="scientific">Helobdella robusta</name>
    <name type="common">Californian leech</name>
    <dbReference type="NCBI Taxonomy" id="6412"/>
    <lineage>
        <taxon>Eukaryota</taxon>
        <taxon>Metazoa</taxon>
        <taxon>Spiralia</taxon>
        <taxon>Lophotrochozoa</taxon>
        <taxon>Annelida</taxon>
        <taxon>Clitellata</taxon>
        <taxon>Hirudinea</taxon>
        <taxon>Rhynchobdellida</taxon>
        <taxon>Glossiphoniidae</taxon>
        <taxon>Helobdella</taxon>
    </lineage>
</organism>
<evidence type="ECO:0000256" key="1">
    <source>
        <dbReference type="SAM" id="Phobius"/>
    </source>
</evidence>
<dbReference type="Proteomes" id="UP000015101">
    <property type="component" value="Unassembled WGS sequence"/>
</dbReference>
<dbReference type="EMBL" id="KB096183">
    <property type="protein sequence ID" value="ESO07770.1"/>
    <property type="molecule type" value="Genomic_DNA"/>
</dbReference>
<dbReference type="EnsemblMetazoa" id="HelroT170322">
    <property type="protein sequence ID" value="HelroP170322"/>
    <property type="gene ID" value="HelroG170322"/>
</dbReference>
<dbReference type="AlphaFoldDB" id="T1F2X3"/>
<proteinExistence type="predicted"/>
<protein>
    <submittedName>
        <fullName evidence="2 3">Uncharacterized protein</fullName>
    </submittedName>
</protein>
<dbReference type="CTD" id="20203172"/>
<keyword evidence="4" id="KW-1185">Reference proteome</keyword>
<keyword evidence="1" id="KW-0472">Membrane</keyword>
<feature type="transmembrane region" description="Helical" evidence="1">
    <location>
        <begin position="52"/>
        <end position="74"/>
    </location>
</feature>
<dbReference type="RefSeq" id="XP_009014381.1">
    <property type="nucleotide sequence ID" value="XM_009016133.1"/>
</dbReference>
<dbReference type="GeneID" id="20203172"/>
<accession>T1F2X3</accession>
<name>T1F2X3_HELRO</name>
<sequence>MNLTNPAADGFSSVQYDTTIETDLHTTWSSELSTSGESADAACNEPLTWPYAIIPCVVIFFSGLFIILTLRFFYKMVKKGGKSFFVPAHSKLFLFPFRLSRRSLTYSHFSAIPEDAILFAPVSCTFISVKVYRFRKISE</sequence>
<evidence type="ECO:0000313" key="3">
    <source>
        <dbReference type="EnsemblMetazoa" id="HelroP170322"/>
    </source>
</evidence>
<reference evidence="3" key="3">
    <citation type="submission" date="2015-06" db="UniProtKB">
        <authorList>
            <consortium name="EnsemblMetazoa"/>
        </authorList>
    </citation>
    <scope>IDENTIFICATION</scope>
</reference>
<dbReference type="KEGG" id="hro:HELRODRAFT_170322"/>
<reference evidence="4" key="1">
    <citation type="submission" date="2012-12" db="EMBL/GenBank/DDBJ databases">
        <authorList>
            <person name="Hellsten U."/>
            <person name="Grimwood J."/>
            <person name="Chapman J.A."/>
            <person name="Shapiro H."/>
            <person name="Aerts A."/>
            <person name="Otillar R.P."/>
            <person name="Terry A.Y."/>
            <person name="Boore J.L."/>
            <person name="Simakov O."/>
            <person name="Marletaz F."/>
            <person name="Cho S.-J."/>
            <person name="Edsinger-Gonzales E."/>
            <person name="Havlak P."/>
            <person name="Kuo D.-H."/>
            <person name="Larsson T."/>
            <person name="Lv J."/>
            <person name="Arendt D."/>
            <person name="Savage R."/>
            <person name="Osoegawa K."/>
            <person name="de Jong P."/>
            <person name="Lindberg D.R."/>
            <person name="Seaver E.C."/>
            <person name="Weisblat D.A."/>
            <person name="Putnam N.H."/>
            <person name="Grigoriev I.V."/>
            <person name="Rokhsar D.S."/>
        </authorList>
    </citation>
    <scope>NUCLEOTIDE SEQUENCE</scope>
</reference>
<evidence type="ECO:0000313" key="4">
    <source>
        <dbReference type="Proteomes" id="UP000015101"/>
    </source>
</evidence>
<gene>
    <name evidence="3" type="primary">20203172</name>
    <name evidence="2" type="ORF">HELRODRAFT_170322</name>
</gene>
<keyword evidence="1" id="KW-1133">Transmembrane helix</keyword>
<dbReference type="HOGENOM" id="CLU_1847298_0_0_1"/>
<reference evidence="2 4" key="2">
    <citation type="journal article" date="2013" name="Nature">
        <title>Insights into bilaterian evolution from three spiralian genomes.</title>
        <authorList>
            <person name="Simakov O."/>
            <person name="Marletaz F."/>
            <person name="Cho S.J."/>
            <person name="Edsinger-Gonzales E."/>
            <person name="Havlak P."/>
            <person name="Hellsten U."/>
            <person name="Kuo D.H."/>
            <person name="Larsson T."/>
            <person name="Lv J."/>
            <person name="Arendt D."/>
            <person name="Savage R."/>
            <person name="Osoegawa K."/>
            <person name="de Jong P."/>
            <person name="Grimwood J."/>
            <person name="Chapman J.A."/>
            <person name="Shapiro H."/>
            <person name="Aerts A."/>
            <person name="Otillar R.P."/>
            <person name="Terry A.Y."/>
            <person name="Boore J.L."/>
            <person name="Grigoriev I.V."/>
            <person name="Lindberg D.R."/>
            <person name="Seaver E.C."/>
            <person name="Weisblat D.A."/>
            <person name="Putnam N.H."/>
            <person name="Rokhsar D.S."/>
        </authorList>
    </citation>
    <scope>NUCLEOTIDE SEQUENCE</scope>
</reference>
<dbReference type="InParanoid" id="T1F2X3"/>
<dbReference type="EMBL" id="AMQM01003517">
    <property type="status" value="NOT_ANNOTATED_CDS"/>
    <property type="molecule type" value="Genomic_DNA"/>
</dbReference>
<evidence type="ECO:0000313" key="2">
    <source>
        <dbReference type="EMBL" id="ESO07770.1"/>
    </source>
</evidence>
<keyword evidence="1" id="KW-0812">Transmembrane</keyword>